<evidence type="ECO:0000256" key="1">
    <source>
        <dbReference type="ARBA" id="ARBA00005417"/>
    </source>
</evidence>
<dbReference type="GO" id="GO:0006829">
    <property type="term" value="P:zinc ion transport"/>
    <property type="evidence" value="ECO:0007669"/>
    <property type="project" value="UniProtKB-KW"/>
</dbReference>
<dbReference type="CDD" id="cd03235">
    <property type="entry name" value="ABC_Metallic_Cations"/>
    <property type="match status" value="1"/>
</dbReference>
<dbReference type="AlphaFoldDB" id="A0A2U8WN49"/>
<dbReference type="EMBL" id="CP029553">
    <property type="protein sequence ID" value="AWN46948.1"/>
    <property type="molecule type" value="Genomic_DNA"/>
</dbReference>
<evidence type="ECO:0000256" key="6">
    <source>
        <dbReference type="ARBA" id="ARBA00023065"/>
    </source>
</evidence>
<gene>
    <name evidence="9" type="ORF">DK419_12000</name>
</gene>
<dbReference type="Gene3D" id="3.40.50.300">
    <property type="entry name" value="P-loop containing nucleotide triphosphate hydrolases"/>
    <property type="match status" value="1"/>
</dbReference>
<keyword evidence="2" id="KW-0813">Transport</keyword>
<dbReference type="Proteomes" id="UP000245444">
    <property type="component" value="Chromosome"/>
</dbReference>
<dbReference type="PANTHER" id="PTHR42734:SF5">
    <property type="entry name" value="IRON TRANSPORT SYSTEM ATP-BINDING PROTEIN HI_0361-RELATED"/>
    <property type="match status" value="1"/>
</dbReference>
<keyword evidence="3" id="KW-0547">Nucleotide-binding</keyword>
<evidence type="ECO:0000256" key="7">
    <source>
        <dbReference type="SAM" id="MobiDB-lite"/>
    </source>
</evidence>
<sequence>MGSATAPAEGAPEPEPRFADAASPWPRPAGRRRRSAPAPGAVLAAAAGAGAAPRGRRGARGGGLGPDRVGDGVSAVPAPGGALVFRGLTLGYARHPAVHHLDGTIPSGSLTAVVGPNGAGKSTLLKGIMGEIRPLEGEVVRAGLARQDIAYLPQAAEIDRAFPIGVFDLVAMGLWRRVGPWRSLKGHRAAVEAALAAVGLTGFERRPIGTLSGGQLRRALFARVLLQDARVILLDEPFAAIDARTTDELLALVHGWHAEGRTVVAVLHDLDQVARHFPETLLLAREAVAWGATREVLTADNLRRARRLCEAWDEEAPVCRAPAAGPHEHGAHAHGGHEHGAHEHGAHEHGPHEHGAHEHGAHEHGPHGPHDRHTHGHAA</sequence>
<dbReference type="PROSITE" id="PS00211">
    <property type="entry name" value="ABC_TRANSPORTER_1"/>
    <property type="match status" value="1"/>
</dbReference>
<name>A0A2U8WN49_9HYPH</name>
<keyword evidence="5" id="KW-0862">Zinc</keyword>
<dbReference type="OrthoDB" id="9806726at2"/>
<feature type="compositionally biased region" description="Basic and acidic residues" evidence="7">
    <location>
        <begin position="326"/>
        <end position="371"/>
    </location>
</feature>
<evidence type="ECO:0000256" key="5">
    <source>
        <dbReference type="ARBA" id="ARBA00022906"/>
    </source>
</evidence>
<dbReference type="InterPro" id="IPR017871">
    <property type="entry name" value="ABC_transporter-like_CS"/>
</dbReference>
<reference evidence="9 10" key="1">
    <citation type="submission" date="2018-05" db="EMBL/GenBank/DDBJ databases">
        <title>Complete Genome Sequence of Methylobacterium sp. 17Sr1-28.</title>
        <authorList>
            <person name="Srinivasan S."/>
        </authorList>
    </citation>
    <scope>NUCLEOTIDE SEQUENCE [LARGE SCALE GENOMIC DNA]</scope>
    <source>
        <strain evidence="9 10">17Sr1-28</strain>
    </source>
</reference>
<dbReference type="KEGG" id="mtea:DK419_12000"/>
<keyword evidence="5" id="KW-0864">Zinc transport</keyword>
<evidence type="ECO:0000313" key="9">
    <source>
        <dbReference type="EMBL" id="AWN46948.1"/>
    </source>
</evidence>
<keyword evidence="10" id="KW-1185">Reference proteome</keyword>
<feature type="domain" description="ABC transporter" evidence="8">
    <location>
        <begin position="83"/>
        <end position="310"/>
    </location>
</feature>
<dbReference type="GO" id="GO:0005524">
    <property type="term" value="F:ATP binding"/>
    <property type="evidence" value="ECO:0007669"/>
    <property type="project" value="UniProtKB-KW"/>
</dbReference>
<evidence type="ECO:0000256" key="4">
    <source>
        <dbReference type="ARBA" id="ARBA00022840"/>
    </source>
</evidence>
<keyword evidence="4" id="KW-0067">ATP-binding</keyword>
<dbReference type="InterPro" id="IPR003439">
    <property type="entry name" value="ABC_transporter-like_ATP-bd"/>
</dbReference>
<keyword evidence="6" id="KW-0406">Ion transport</keyword>
<proteinExistence type="inferred from homology"/>
<protein>
    <submittedName>
        <fullName evidence="9">ABC transporter</fullName>
    </submittedName>
</protein>
<dbReference type="InterPro" id="IPR047748">
    <property type="entry name" value="AztA-like"/>
</dbReference>
<dbReference type="GO" id="GO:0016887">
    <property type="term" value="F:ATP hydrolysis activity"/>
    <property type="evidence" value="ECO:0007669"/>
    <property type="project" value="InterPro"/>
</dbReference>
<dbReference type="Pfam" id="PF00005">
    <property type="entry name" value="ABC_tran"/>
    <property type="match status" value="1"/>
</dbReference>
<feature type="region of interest" description="Disordered" evidence="7">
    <location>
        <begin position="1"/>
        <end position="66"/>
    </location>
</feature>
<dbReference type="SUPFAM" id="SSF52540">
    <property type="entry name" value="P-loop containing nucleoside triphosphate hydrolases"/>
    <property type="match status" value="1"/>
</dbReference>
<feature type="region of interest" description="Disordered" evidence="7">
    <location>
        <begin position="321"/>
        <end position="379"/>
    </location>
</feature>
<evidence type="ECO:0000256" key="3">
    <source>
        <dbReference type="ARBA" id="ARBA00022741"/>
    </source>
</evidence>
<feature type="compositionally biased region" description="Low complexity" evidence="7">
    <location>
        <begin position="36"/>
        <end position="53"/>
    </location>
</feature>
<evidence type="ECO:0000259" key="8">
    <source>
        <dbReference type="PROSITE" id="PS50893"/>
    </source>
</evidence>
<dbReference type="InterPro" id="IPR027417">
    <property type="entry name" value="P-loop_NTPase"/>
</dbReference>
<dbReference type="SMART" id="SM00382">
    <property type="entry name" value="AAA"/>
    <property type="match status" value="1"/>
</dbReference>
<evidence type="ECO:0000313" key="10">
    <source>
        <dbReference type="Proteomes" id="UP000245444"/>
    </source>
</evidence>
<comment type="similarity">
    <text evidence="1">Belongs to the ABC transporter superfamily.</text>
</comment>
<dbReference type="PANTHER" id="PTHR42734">
    <property type="entry name" value="METAL TRANSPORT SYSTEM ATP-BINDING PROTEIN TM_0124-RELATED"/>
    <property type="match status" value="1"/>
</dbReference>
<dbReference type="PROSITE" id="PS50893">
    <property type="entry name" value="ABC_TRANSPORTER_2"/>
    <property type="match status" value="1"/>
</dbReference>
<organism evidence="9 10">
    <name type="scientific">Methylobacterium terrae</name>
    <dbReference type="NCBI Taxonomy" id="2202827"/>
    <lineage>
        <taxon>Bacteria</taxon>
        <taxon>Pseudomonadati</taxon>
        <taxon>Pseudomonadota</taxon>
        <taxon>Alphaproteobacteria</taxon>
        <taxon>Hyphomicrobiales</taxon>
        <taxon>Methylobacteriaceae</taxon>
        <taxon>Methylobacterium</taxon>
    </lineage>
</organism>
<accession>A0A2U8WN49</accession>
<evidence type="ECO:0000256" key="2">
    <source>
        <dbReference type="ARBA" id="ARBA00022448"/>
    </source>
</evidence>
<dbReference type="InterPro" id="IPR050153">
    <property type="entry name" value="Metal_Ion_Import_ABC"/>
</dbReference>
<dbReference type="InterPro" id="IPR003593">
    <property type="entry name" value="AAA+_ATPase"/>
</dbReference>
<dbReference type="NCBIfam" id="NF040873">
    <property type="entry name" value="AztA"/>
    <property type="match status" value="1"/>
</dbReference>
<feature type="compositionally biased region" description="Low complexity" evidence="7">
    <location>
        <begin position="1"/>
        <end position="11"/>
    </location>
</feature>